<feature type="domain" description="FecR protein" evidence="2">
    <location>
        <begin position="56"/>
        <end position="142"/>
    </location>
</feature>
<dbReference type="RefSeq" id="WP_223907689.1">
    <property type="nucleotide sequence ID" value="NZ_AP024238.1"/>
</dbReference>
<accession>A0ABM7MHJ5</accession>
<protein>
    <recommendedName>
        <fullName evidence="2">FecR protein domain-containing protein</fullName>
    </recommendedName>
</protein>
<keyword evidence="1" id="KW-0732">Signal</keyword>
<sequence length="145" mass="15164">MKFKQWGVNLIFLACCVMGAQAQSVGILKSVQGKVGLNQPSAVRSVYAGDGVQTADRIVTGSGSSATLTLKDGSVVSVGPNSTLMLTDVKFDTTTQEGSLILNLVQGSIRMVTGWLGKVHPDQVKVITPTSVVGVRGTDFIVEVP</sequence>
<dbReference type="PANTHER" id="PTHR38731">
    <property type="entry name" value="LIPL45-RELATED LIPOPROTEIN-RELATED"/>
    <property type="match status" value="1"/>
</dbReference>
<dbReference type="EMBL" id="AP024238">
    <property type="protein sequence ID" value="BCO25646.1"/>
    <property type="molecule type" value="Genomic_DNA"/>
</dbReference>
<evidence type="ECO:0000313" key="4">
    <source>
        <dbReference type="Proteomes" id="UP000824366"/>
    </source>
</evidence>
<evidence type="ECO:0000313" key="3">
    <source>
        <dbReference type="EMBL" id="BCO25646.1"/>
    </source>
</evidence>
<proteinExistence type="predicted"/>
<organism evidence="3 4">
    <name type="scientific">Rhodoferax lithotrophicus</name>
    <dbReference type="NCBI Taxonomy" id="2798804"/>
    <lineage>
        <taxon>Bacteria</taxon>
        <taxon>Pseudomonadati</taxon>
        <taxon>Pseudomonadota</taxon>
        <taxon>Betaproteobacteria</taxon>
        <taxon>Burkholderiales</taxon>
        <taxon>Comamonadaceae</taxon>
        <taxon>Rhodoferax</taxon>
    </lineage>
</organism>
<dbReference type="Proteomes" id="UP000824366">
    <property type="component" value="Chromosome"/>
</dbReference>
<gene>
    <name evidence="3" type="ORF">MIZ03_0510</name>
</gene>
<evidence type="ECO:0000259" key="2">
    <source>
        <dbReference type="Pfam" id="PF04773"/>
    </source>
</evidence>
<evidence type="ECO:0000256" key="1">
    <source>
        <dbReference type="SAM" id="SignalP"/>
    </source>
</evidence>
<name>A0ABM7MHJ5_9BURK</name>
<feature type="signal peptide" evidence="1">
    <location>
        <begin position="1"/>
        <end position="22"/>
    </location>
</feature>
<dbReference type="InterPro" id="IPR006860">
    <property type="entry name" value="FecR"/>
</dbReference>
<reference evidence="3 4" key="1">
    <citation type="journal article" date="2021" name="Microbiol. Spectr.">
        <title>A Single Bacterium Capable of Oxidation and Reduction of Iron at Circumneutral pH.</title>
        <authorList>
            <person name="Kato S."/>
            <person name="Ohkuma M."/>
        </authorList>
    </citation>
    <scope>NUCLEOTIDE SEQUENCE [LARGE SCALE GENOMIC DNA]</scope>
    <source>
        <strain evidence="3 4">MIZ03</strain>
    </source>
</reference>
<dbReference type="Pfam" id="PF04773">
    <property type="entry name" value="FecR"/>
    <property type="match status" value="1"/>
</dbReference>
<dbReference type="Gene3D" id="2.60.120.1440">
    <property type="match status" value="1"/>
</dbReference>
<dbReference type="PANTHER" id="PTHR38731:SF1">
    <property type="entry name" value="FECR PROTEIN DOMAIN-CONTAINING PROTEIN"/>
    <property type="match status" value="1"/>
</dbReference>
<keyword evidence="4" id="KW-1185">Reference proteome</keyword>
<feature type="chain" id="PRO_5045509736" description="FecR protein domain-containing protein" evidence="1">
    <location>
        <begin position="23"/>
        <end position="145"/>
    </location>
</feature>
<dbReference type="PROSITE" id="PS51257">
    <property type="entry name" value="PROKAR_LIPOPROTEIN"/>
    <property type="match status" value="1"/>
</dbReference>